<dbReference type="SMART" id="SM00530">
    <property type="entry name" value="HTH_XRE"/>
    <property type="match status" value="1"/>
</dbReference>
<evidence type="ECO:0000256" key="1">
    <source>
        <dbReference type="ARBA" id="ARBA00023125"/>
    </source>
</evidence>
<dbReference type="PROSITE" id="PS50943">
    <property type="entry name" value="HTH_CROC1"/>
    <property type="match status" value="1"/>
</dbReference>
<dbReference type="Gene3D" id="1.10.260.40">
    <property type="entry name" value="lambda repressor-like DNA-binding domains"/>
    <property type="match status" value="1"/>
</dbReference>
<dbReference type="InterPro" id="IPR050807">
    <property type="entry name" value="TransReg_Diox_bact_type"/>
</dbReference>
<comment type="caution">
    <text evidence="3">The sequence shown here is derived from an EMBL/GenBank/DDBJ whole genome shotgun (WGS) entry which is preliminary data.</text>
</comment>
<dbReference type="InterPro" id="IPR010982">
    <property type="entry name" value="Lambda_DNA-bd_dom_sf"/>
</dbReference>
<sequence>MTVGQRMRTRRQALKLTQQELAKGTGLSPQHISAIEQDKRSPSLPSLAKLAEELGVTIDYLVTGKEGVITDTIPAIKADKTLNLEVKKALIALVREWRDNPGSA</sequence>
<dbReference type="SUPFAM" id="SSF47413">
    <property type="entry name" value="lambda repressor-like DNA-binding domains"/>
    <property type="match status" value="1"/>
</dbReference>
<dbReference type="Pfam" id="PF01381">
    <property type="entry name" value="HTH_3"/>
    <property type="match status" value="1"/>
</dbReference>
<accession>X1KFT8</accession>
<evidence type="ECO:0000259" key="2">
    <source>
        <dbReference type="PROSITE" id="PS50943"/>
    </source>
</evidence>
<gene>
    <name evidence="3" type="ORF">S06H3_03490</name>
</gene>
<dbReference type="EMBL" id="BARV01001140">
    <property type="protein sequence ID" value="GAH92475.1"/>
    <property type="molecule type" value="Genomic_DNA"/>
</dbReference>
<name>X1KFT8_9ZZZZ</name>
<dbReference type="GO" id="GO:0003700">
    <property type="term" value="F:DNA-binding transcription factor activity"/>
    <property type="evidence" value="ECO:0007669"/>
    <property type="project" value="TreeGrafter"/>
</dbReference>
<evidence type="ECO:0000313" key="3">
    <source>
        <dbReference type="EMBL" id="GAH92475.1"/>
    </source>
</evidence>
<dbReference type="CDD" id="cd00093">
    <property type="entry name" value="HTH_XRE"/>
    <property type="match status" value="1"/>
</dbReference>
<feature type="domain" description="HTH cro/C1-type" evidence="2">
    <location>
        <begin position="7"/>
        <end position="61"/>
    </location>
</feature>
<proteinExistence type="predicted"/>
<dbReference type="PANTHER" id="PTHR46797:SF1">
    <property type="entry name" value="METHYLPHOSPHONATE SYNTHASE"/>
    <property type="match status" value="1"/>
</dbReference>
<organism evidence="3">
    <name type="scientific">marine sediment metagenome</name>
    <dbReference type="NCBI Taxonomy" id="412755"/>
    <lineage>
        <taxon>unclassified sequences</taxon>
        <taxon>metagenomes</taxon>
        <taxon>ecological metagenomes</taxon>
    </lineage>
</organism>
<reference evidence="3" key="1">
    <citation type="journal article" date="2014" name="Front. Microbiol.">
        <title>High frequency of phylogenetically diverse reductive dehalogenase-homologous genes in deep subseafloor sedimentary metagenomes.</title>
        <authorList>
            <person name="Kawai M."/>
            <person name="Futagami T."/>
            <person name="Toyoda A."/>
            <person name="Takaki Y."/>
            <person name="Nishi S."/>
            <person name="Hori S."/>
            <person name="Arai W."/>
            <person name="Tsubouchi T."/>
            <person name="Morono Y."/>
            <person name="Uchiyama I."/>
            <person name="Ito T."/>
            <person name="Fujiyama A."/>
            <person name="Inagaki F."/>
            <person name="Takami H."/>
        </authorList>
    </citation>
    <scope>NUCLEOTIDE SEQUENCE</scope>
    <source>
        <strain evidence="3">Expedition CK06-06</strain>
    </source>
</reference>
<protein>
    <recommendedName>
        <fullName evidence="2">HTH cro/C1-type domain-containing protein</fullName>
    </recommendedName>
</protein>
<keyword evidence="1" id="KW-0238">DNA-binding</keyword>
<dbReference type="GO" id="GO:0003677">
    <property type="term" value="F:DNA binding"/>
    <property type="evidence" value="ECO:0007669"/>
    <property type="project" value="UniProtKB-KW"/>
</dbReference>
<dbReference type="PANTHER" id="PTHR46797">
    <property type="entry name" value="HTH-TYPE TRANSCRIPTIONAL REGULATOR"/>
    <property type="match status" value="1"/>
</dbReference>
<dbReference type="AlphaFoldDB" id="X1KFT8"/>
<dbReference type="GO" id="GO:0005829">
    <property type="term" value="C:cytosol"/>
    <property type="evidence" value="ECO:0007669"/>
    <property type="project" value="TreeGrafter"/>
</dbReference>
<dbReference type="InterPro" id="IPR001387">
    <property type="entry name" value="Cro/C1-type_HTH"/>
</dbReference>